<proteinExistence type="predicted"/>
<gene>
    <name evidence="1" type="ORF">H2198_010831</name>
</gene>
<accession>A0ACC2ZQG0</accession>
<protein>
    <submittedName>
        <fullName evidence="1">Uncharacterized protein</fullName>
    </submittedName>
</protein>
<comment type="caution">
    <text evidence="1">The sequence shown here is derived from an EMBL/GenBank/DDBJ whole genome shotgun (WGS) entry which is preliminary data.</text>
</comment>
<reference evidence="1" key="1">
    <citation type="submission" date="2022-10" db="EMBL/GenBank/DDBJ databases">
        <title>Culturing micro-colonial fungi from biological soil crusts in the Mojave desert and describing Neophaeococcomyces mojavensis, and introducing the new genera and species Taxawa tesnikishii.</title>
        <authorList>
            <person name="Kurbessoian T."/>
            <person name="Stajich J.E."/>
        </authorList>
    </citation>
    <scope>NUCLEOTIDE SEQUENCE</scope>
    <source>
        <strain evidence="1">JES_112</strain>
    </source>
</reference>
<keyword evidence="2" id="KW-1185">Reference proteome</keyword>
<evidence type="ECO:0000313" key="2">
    <source>
        <dbReference type="Proteomes" id="UP001172386"/>
    </source>
</evidence>
<sequence>MGKLFITNNASVSEDPEKQQTTLPQSTIPKMPTATKGHGGLSLEQYRALVGIPQEVSNPKSLQTRSQPILPGQNGFIKTPYGFQSLSNTNLTAIHENLPAPIRPATVTTRGLSSHGPRILIFFRLFSRPQFIRHSSPNRKPGRNENPNEALEYATSLYYTLAREESDQWRLYHIYNIITYACLILQLVIASALIIIGAIPVPGSSGSRDTFSGHRIAIAILGAVTGVLTGLMSLLKGQGLPTRLLQYANRLRQVRDKMEFLERALRANVGAIVTYQDVIDLWTEFETVRNEREMNRPDVWTTSTGPTGIGNTLQSTTPAPTQAQTNPSQHQPILPVPPPQTVQAGVPLPGPTPTITSTTQNGSRTTPGSGGAVQGSQR</sequence>
<name>A0ACC2ZQG0_9EURO</name>
<dbReference type="Proteomes" id="UP001172386">
    <property type="component" value="Unassembled WGS sequence"/>
</dbReference>
<organism evidence="1 2">
    <name type="scientific">Neophaeococcomyces mojaviensis</name>
    <dbReference type="NCBI Taxonomy" id="3383035"/>
    <lineage>
        <taxon>Eukaryota</taxon>
        <taxon>Fungi</taxon>
        <taxon>Dikarya</taxon>
        <taxon>Ascomycota</taxon>
        <taxon>Pezizomycotina</taxon>
        <taxon>Eurotiomycetes</taxon>
        <taxon>Chaetothyriomycetidae</taxon>
        <taxon>Chaetothyriales</taxon>
        <taxon>Chaetothyriales incertae sedis</taxon>
        <taxon>Neophaeococcomyces</taxon>
    </lineage>
</organism>
<evidence type="ECO:0000313" key="1">
    <source>
        <dbReference type="EMBL" id="KAJ9649844.1"/>
    </source>
</evidence>
<dbReference type="EMBL" id="JAPDRQ010000429">
    <property type="protein sequence ID" value="KAJ9649844.1"/>
    <property type="molecule type" value="Genomic_DNA"/>
</dbReference>